<dbReference type="EMBL" id="KN817568">
    <property type="protein sequence ID" value="KJA20407.1"/>
    <property type="molecule type" value="Genomic_DNA"/>
</dbReference>
<evidence type="ECO:0000313" key="1">
    <source>
        <dbReference type="EMBL" id="KJA20407.1"/>
    </source>
</evidence>
<dbReference type="AlphaFoldDB" id="A0A0D2L139"/>
<organism evidence="1 2">
    <name type="scientific">Hypholoma sublateritium (strain FD-334 SS-4)</name>
    <dbReference type="NCBI Taxonomy" id="945553"/>
    <lineage>
        <taxon>Eukaryota</taxon>
        <taxon>Fungi</taxon>
        <taxon>Dikarya</taxon>
        <taxon>Basidiomycota</taxon>
        <taxon>Agaricomycotina</taxon>
        <taxon>Agaricomycetes</taxon>
        <taxon>Agaricomycetidae</taxon>
        <taxon>Agaricales</taxon>
        <taxon>Agaricineae</taxon>
        <taxon>Strophariaceae</taxon>
        <taxon>Hypholoma</taxon>
    </lineage>
</organism>
<keyword evidence="2" id="KW-1185">Reference proteome</keyword>
<dbReference type="Proteomes" id="UP000054270">
    <property type="component" value="Unassembled WGS sequence"/>
</dbReference>
<sequence>MLRTSILRVRRFYAFSGRIVCHGAAVRVLVILGAIECWAGSRFELRSSRCVRAVWFEVGWSCVGGLGRLHFTGGSHCAAVISLRRRIEARPCVRDGASLRVKHITHGIARVVSPHSICTYFHEWTIRRTRRAANQEVF</sequence>
<protein>
    <submittedName>
        <fullName evidence="1">Uncharacterized protein</fullName>
    </submittedName>
</protein>
<reference evidence="2" key="1">
    <citation type="submission" date="2014-04" db="EMBL/GenBank/DDBJ databases">
        <title>Evolutionary Origins and Diversification of the Mycorrhizal Mutualists.</title>
        <authorList>
            <consortium name="DOE Joint Genome Institute"/>
            <consortium name="Mycorrhizal Genomics Consortium"/>
            <person name="Kohler A."/>
            <person name="Kuo A."/>
            <person name="Nagy L.G."/>
            <person name="Floudas D."/>
            <person name="Copeland A."/>
            <person name="Barry K.W."/>
            <person name="Cichocki N."/>
            <person name="Veneault-Fourrey C."/>
            <person name="LaButti K."/>
            <person name="Lindquist E.A."/>
            <person name="Lipzen A."/>
            <person name="Lundell T."/>
            <person name="Morin E."/>
            <person name="Murat C."/>
            <person name="Riley R."/>
            <person name="Ohm R."/>
            <person name="Sun H."/>
            <person name="Tunlid A."/>
            <person name="Henrissat B."/>
            <person name="Grigoriev I.V."/>
            <person name="Hibbett D.S."/>
            <person name="Martin F."/>
        </authorList>
    </citation>
    <scope>NUCLEOTIDE SEQUENCE [LARGE SCALE GENOMIC DNA]</scope>
    <source>
        <strain evidence="2">FD-334 SS-4</strain>
    </source>
</reference>
<evidence type="ECO:0000313" key="2">
    <source>
        <dbReference type="Proteomes" id="UP000054270"/>
    </source>
</evidence>
<gene>
    <name evidence="1" type="ORF">HYPSUDRAFT_818491</name>
</gene>
<name>A0A0D2L139_HYPSF</name>
<accession>A0A0D2L139</accession>
<proteinExistence type="predicted"/>